<evidence type="ECO:0000313" key="1">
    <source>
        <dbReference type="EMBL" id="RRT46080.1"/>
    </source>
</evidence>
<dbReference type="EMBL" id="AMZH03015419">
    <property type="protein sequence ID" value="RRT46080.1"/>
    <property type="molecule type" value="Genomic_DNA"/>
</dbReference>
<dbReference type="AlphaFoldDB" id="A0A426Y387"/>
<protein>
    <submittedName>
        <fullName evidence="1">Uncharacterized protein</fullName>
    </submittedName>
</protein>
<comment type="caution">
    <text evidence="1">The sequence shown here is derived from an EMBL/GenBank/DDBJ whole genome shotgun (WGS) entry which is preliminary data.</text>
</comment>
<evidence type="ECO:0000313" key="2">
    <source>
        <dbReference type="Proteomes" id="UP000287651"/>
    </source>
</evidence>
<name>A0A426Y387_ENSVE</name>
<accession>A0A426Y387</accession>
<sequence>MAWAFDKRRTLRLNLLFAYRYNDLTSYSLTATKAPMFRLSLMLWEESQGGSNLQYYDKVPTSSNTQAHRP</sequence>
<proteinExistence type="predicted"/>
<gene>
    <name evidence="1" type="ORF">B296_00039407</name>
</gene>
<dbReference type="Proteomes" id="UP000287651">
    <property type="component" value="Unassembled WGS sequence"/>
</dbReference>
<organism evidence="1 2">
    <name type="scientific">Ensete ventricosum</name>
    <name type="common">Abyssinian banana</name>
    <name type="synonym">Musa ensete</name>
    <dbReference type="NCBI Taxonomy" id="4639"/>
    <lineage>
        <taxon>Eukaryota</taxon>
        <taxon>Viridiplantae</taxon>
        <taxon>Streptophyta</taxon>
        <taxon>Embryophyta</taxon>
        <taxon>Tracheophyta</taxon>
        <taxon>Spermatophyta</taxon>
        <taxon>Magnoliopsida</taxon>
        <taxon>Liliopsida</taxon>
        <taxon>Zingiberales</taxon>
        <taxon>Musaceae</taxon>
        <taxon>Ensete</taxon>
    </lineage>
</organism>
<reference evidence="1 2" key="1">
    <citation type="journal article" date="2014" name="Agronomy (Basel)">
        <title>A Draft Genome Sequence for Ensete ventricosum, the Drought-Tolerant Tree Against Hunger.</title>
        <authorList>
            <person name="Harrison J."/>
            <person name="Moore K.A."/>
            <person name="Paszkiewicz K."/>
            <person name="Jones T."/>
            <person name="Grant M."/>
            <person name="Ambacheew D."/>
            <person name="Muzemil S."/>
            <person name="Studholme D.J."/>
        </authorList>
    </citation>
    <scope>NUCLEOTIDE SEQUENCE [LARGE SCALE GENOMIC DNA]</scope>
</reference>